<evidence type="ECO:0000313" key="3">
    <source>
        <dbReference type="Proteomes" id="UP000054858"/>
    </source>
</evidence>
<keyword evidence="2" id="KW-0808">Transferase</keyword>
<name>A0A0W0WXJ3_9GAMM</name>
<dbReference type="InterPro" id="IPR028098">
    <property type="entry name" value="Glyco_trans_4-like_N"/>
</dbReference>
<dbReference type="SUPFAM" id="SSF53756">
    <property type="entry name" value="UDP-Glycosyltransferase/glycogen phosphorylase"/>
    <property type="match status" value="1"/>
</dbReference>
<dbReference type="GO" id="GO:0016757">
    <property type="term" value="F:glycosyltransferase activity"/>
    <property type="evidence" value="ECO:0007669"/>
    <property type="project" value="UniProtKB-ARBA"/>
</dbReference>
<dbReference type="PANTHER" id="PTHR12526">
    <property type="entry name" value="GLYCOSYLTRANSFERASE"/>
    <property type="match status" value="1"/>
</dbReference>
<dbReference type="PATRIC" id="fig|29423.5.peg.2286"/>
<sequence length="415" mass="47374">MGKTESKVIWYCHHYAGAPSRGMSYRPYYLTREFCQLGHQAYIIGASYHHLLHSTQDVKEPVHLEMVDGVPFITLKVNHYVGNGIGRVQNMLGYASRFKKHVGDLVSLTGKPHVIIVSSAHPFHYRILEKYSRQFKAKLIFEVRDLWPLSLQQLLNMPRWNPLILWLASIERRAYRNADCVVSVLQEAFSYMKTRGLTYDRFQVIPNGTNIQEFQNECSLSQDLEQWLQSLKVQGKFLLGYAGAMGKPNALQYLIQAMALISRTNSSIHCVLVGDGHLKNELNQQVVQLGLTNITFLPAIKKPEVPAFLKHMDALYLGWNEVDIYRYGVSPNKLFDYMMAAKPIIESGGEEQSIIEKVGCGLQCRAEDSETIAKLIIKISKLSEIEKNNMGLRGQSAVHELYNYKILAEKYIKLF</sequence>
<evidence type="ECO:0000313" key="2">
    <source>
        <dbReference type="EMBL" id="KTD37043.1"/>
    </source>
</evidence>
<gene>
    <name evidence="2" type="ORF">Loak_2179</name>
</gene>
<evidence type="ECO:0000259" key="1">
    <source>
        <dbReference type="Pfam" id="PF13579"/>
    </source>
</evidence>
<accession>A0A0W0WXJ3</accession>
<reference evidence="2 3" key="1">
    <citation type="submission" date="2015-11" db="EMBL/GenBank/DDBJ databases">
        <title>Genomic analysis of 38 Legionella species identifies large and diverse effector repertoires.</title>
        <authorList>
            <person name="Burstein D."/>
            <person name="Amaro F."/>
            <person name="Zusman T."/>
            <person name="Lifshitz Z."/>
            <person name="Cohen O."/>
            <person name="Gilbert J.A."/>
            <person name="Pupko T."/>
            <person name="Shuman H.A."/>
            <person name="Segal G."/>
        </authorList>
    </citation>
    <scope>NUCLEOTIDE SEQUENCE [LARGE SCALE GENOMIC DNA]</scope>
    <source>
        <strain evidence="2 3">Oak Ridge-10</strain>
    </source>
</reference>
<dbReference type="EMBL" id="LNYP01000031">
    <property type="protein sequence ID" value="KTD37043.1"/>
    <property type="molecule type" value="Genomic_DNA"/>
</dbReference>
<organism evidence="2 3">
    <name type="scientific">Legionella oakridgensis</name>
    <dbReference type="NCBI Taxonomy" id="29423"/>
    <lineage>
        <taxon>Bacteria</taxon>
        <taxon>Pseudomonadati</taxon>
        <taxon>Pseudomonadota</taxon>
        <taxon>Gammaproteobacteria</taxon>
        <taxon>Legionellales</taxon>
        <taxon>Legionellaceae</taxon>
        <taxon>Legionella</taxon>
    </lineage>
</organism>
<dbReference type="Gene3D" id="3.40.50.2000">
    <property type="entry name" value="Glycogen Phosphorylase B"/>
    <property type="match status" value="2"/>
</dbReference>
<dbReference type="Pfam" id="PF13579">
    <property type="entry name" value="Glyco_trans_4_4"/>
    <property type="match status" value="1"/>
</dbReference>
<protein>
    <submittedName>
        <fullName evidence="2">Glycosyltransferase, group 1 family</fullName>
    </submittedName>
</protein>
<comment type="caution">
    <text evidence="2">The sequence shown here is derived from an EMBL/GenBank/DDBJ whole genome shotgun (WGS) entry which is preliminary data.</text>
</comment>
<feature type="domain" description="Glycosyltransferase subfamily 4-like N-terminal" evidence="1">
    <location>
        <begin position="22"/>
        <end position="208"/>
    </location>
</feature>
<dbReference type="Pfam" id="PF13692">
    <property type="entry name" value="Glyco_trans_1_4"/>
    <property type="match status" value="1"/>
</dbReference>
<dbReference type="PANTHER" id="PTHR12526:SF622">
    <property type="entry name" value="GLYCOSYLTRANSFERASE (GROUP I)"/>
    <property type="match status" value="1"/>
</dbReference>
<dbReference type="Proteomes" id="UP000054858">
    <property type="component" value="Unassembled WGS sequence"/>
</dbReference>
<dbReference type="CDD" id="cd03794">
    <property type="entry name" value="GT4_WbuB-like"/>
    <property type="match status" value="1"/>
</dbReference>
<proteinExistence type="predicted"/>
<dbReference type="AlphaFoldDB" id="A0A0W0WXJ3"/>
<dbReference type="RefSeq" id="WP_025386085.1">
    <property type="nucleotide sequence ID" value="NZ_LCUA01000001.1"/>
</dbReference>